<name>M1V664_CYAM1</name>
<proteinExistence type="predicted"/>
<dbReference type="Gramene" id="CMP271CT">
    <property type="protein sequence ID" value="CMP271CT"/>
    <property type="gene ID" value="CMP271C"/>
</dbReference>
<dbReference type="PANTHER" id="PTHR47875:SF1">
    <property type="entry name" value="PEPTIDYL-PROLYL CIS-TRANS ISOMERASE CYP28, CHLOROPLASTIC"/>
    <property type="match status" value="1"/>
</dbReference>
<sequence>MFISYSVSSLWRVSDYDTSFVSSTGPRAPNNERQRRVSTRPFAQNLRLAEEPVWDRRQLMKQAGVLLELLAISSVASAKAAQVADNPPTQHTSCRAGTPFAKVTDKARFVVQIGTTSGSERLPLVIGLFGTEAPEAVERFKQLVEQRLVHHGRQLGYSYTTASRIIPNQRIELGRISQLEDLATADGVPLRPRMLLSPGTRDRNALRHRCAGTVSIPHEPGRGFEFCILPVDVSDEHAFVQELDAENVVIGCVIQGMDTVRQLNEIPVSRPTPRDMLRRVGQALGDVRARQDPTWRPLRKVRILECSLIP</sequence>
<reference evidence="2 3" key="2">
    <citation type="journal article" date="2007" name="BMC Biol.">
        <title>A 100%-complete sequence reveals unusually simple genomic features in the hot-spring red alga Cyanidioschyzon merolae.</title>
        <authorList>
            <person name="Nozaki H."/>
            <person name="Takano H."/>
            <person name="Misumi O."/>
            <person name="Terasawa K."/>
            <person name="Matsuzaki M."/>
            <person name="Maruyama S."/>
            <person name="Nishida K."/>
            <person name="Yagisawa F."/>
            <person name="Yoshida Y."/>
            <person name="Fujiwara T."/>
            <person name="Takio S."/>
            <person name="Tamura K."/>
            <person name="Chung S.J."/>
            <person name="Nakamura S."/>
            <person name="Kuroiwa H."/>
            <person name="Tanaka K."/>
            <person name="Sato N."/>
            <person name="Kuroiwa T."/>
        </authorList>
    </citation>
    <scope>NUCLEOTIDE SEQUENCE [LARGE SCALE GENOMIC DNA]</scope>
    <source>
        <strain evidence="2 3">10D</strain>
    </source>
</reference>
<evidence type="ECO:0000313" key="2">
    <source>
        <dbReference type="EMBL" id="BAM81875.1"/>
    </source>
</evidence>
<dbReference type="InterPro" id="IPR002130">
    <property type="entry name" value="Cyclophilin-type_PPIase_dom"/>
</dbReference>
<organism evidence="2 3">
    <name type="scientific">Cyanidioschyzon merolae (strain NIES-3377 / 10D)</name>
    <name type="common">Unicellular red alga</name>
    <dbReference type="NCBI Taxonomy" id="280699"/>
    <lineage>
        <taxon>Eukaryota</taxon>
        <taxon>Rhodophyta</taxon>
        <taxon>Bangiophyceae</taxon>
        <taxon>Cyanidiales</taxon>
        <taxon>Cyanidiaceae</taxon>
        <taxon>Cyanidioschyzon</taxon>
    </lineage>
</organism>
<dbReference type="Pfam" id="PF00160">
    <property type="entry name" value="Pro_isomerase"/>
    <property type="match status" value="1"/>
</dbReference>
<dbReference type="EMBL" id="AP006498">
    <property type="protein sequence ID" value="BAM81875.1"/>
    <property type="molecule type" value="Genomic_DNA"/>
</dbReference>
<dbReference type="GO" id="GO:0009507">
    <property type="term" value="C:chloroplast"/>
    <property type="evidence" value="ECO:0007669"/>
    <property type="project" value="TreeGrafter"/>
</dbReference>
<dbReference type="InterPro" id="IPR029000">
    <property type="entry name" value="Cyclophilin-like_dom_sf"/>
</dbReference>
<dbReference type="Gene3D" id="2.40.100.10">
    <property type="entry name" value="Cyclophilin-like"/>
    <property type="match status" value="1"/>
</dbReference>
<dbReference type="HOGENOM" id="CLU_898218_0_0_1"/>
<accession>M1V664</accession>
<dbReference type="PROSITE" id="PS50072">
    <property type="entry name" value="CSA_PPIASE_2"/>
    <property type="match status" value="1"/>
</dbReference>
<dbReference type="eggNOG" id="KOG0880">
    <property type="taxonomic scope" value="Eukaryota"/>
</dbReference>
<dbReference type="InterPro" id="IPR044178">
    <property type="entry name" value="CYP28-like"/>
</dbReference>
<dbReference type="RefSeq" id="XP_005537911.1">
    <property type="nucleotide sequence ID" value="XM_005537854.1"/>
</dbReference>
<dbReference type="AlphaFoldDB" id="M1V664"/>
<reference evidence="2 3" key="1">
    <citation type="journal article" date="2004" name="Nature">
        <title>Genome sequence of the ultrasmall unicellular red alga Cyanidioschyzon merolae 10D.</title>
        <authorList>
            <person name="Matsuzaki M."/>
            <person name="Misumi O."/>
            <person name="Shin-i T."/>
            <person name="Maruyama S."/>
            <person name="Takahara M."/>
            <person name="Miyagishima S."/>
            <person name="Mori T."/>
            <person name="Nishida K."/>
            <person name="Yagisawa F."/>
            <person name="Nishida K."/>
            <person name="Yoshida Y."/>
            <person name="Nishimura Y."/>
            <person name="Nakao S."/>
            <person name="Kobayashi T."/>
            <person name="Momoyama Y."/>
            <person name="Higashiyama T."/>
            <person name="Minoda A."/>
            <person name="Sano M."/>
            <person name="Nomoto H."/>
            <person name="Oishi K."/>
            <person name="Hayashi H."/>
            <person name="Ohta F."/>
            <person name="Nishizaka S."/>
            <person name="Haga S."/>
            <person name="Miura S."/>
            <person name="Morishita T."/>
            <person name="Kabeya Y."/>
            <person name="Terasawa K."/>
            <person name="Suzuki Y."/>
            <person name="Ishii Y."/>
            <person name="Asakawa S."/>
            <person name="Takano H."/>
            <person name="Ohta N."/>
            <person name="Kuroiwa H."/>
            <person name="Tanaka K."/>
            <person name="Shimizu N."/>
            <person name="Sugano S."/>
            <person name="Sato N."/>
            <person name="Nozaki H."/>
            <person name="Ogasawara N."/>
            <person name="Kohara Y."/>
            <person name="Kuroiwa T."/>
        </authorList>
    </citation>
    <scope>NUCLEOTIDE SEQUENCE [LARGE SCALE GENOMIC DNA]</scope>
    <source>
        <strain evidence="2 3">10D</strain>
    </source>
</reference>
<dbReference type="GO" id="GO:0003755">
    <property type="term" value="F:peptidyl-prolyl cis-trans isomerase activity"/>
    <property type="evidence" value="ECO:0007669"/>
    <property type="project" value="InterPro"/>
</dbReference>
<evidence type="ECO:0000313" key="3">
    <source>
        <dbReference type="Proteomes" id="UP000007014"/>
    </source>
</evidence>
<gene>
    <name evidence="2" type="ORF">CYME_CMP271C</name>
</gene>
<keyword evidence="3" id="KW-1185">Reference proteome</keyword>
<feature type="domain" description="PPIase cyclophilin-type" evidence="1">
    <location>
        <begin position="124"/>
        <end position="308"/>
    </location>
</feature>
<dbReference type="PANTHER" id="PTHR47875">
    <property type="entry name" value="PEPTIDYL-PROLYL CIS-TRANS ISOMERASE CYP28, CHLOROPLASTIC"/>
    <property type="match status" value="1"/>
</dbReference>
<dbReference type="SUPFAM" id="SSF50891">
    <property type="entry name" value="Cyclophilin-like"/>
    <property type="match status" value="1"/>
</dbReference>
<evidence type="ECO:0000259" key="1">
    <source>
        <dbReference type="PROSITE" id="PS50072"/>
    </source>
</evidence>
<dbReference type="STRING" id="280699.M1V664"/>
<dbReference type="KEGG" id="cme:CYME_CMP271C"/>
<protein>
    <submittedName>
        <fullName evidence="2">Similar to cyclophilin B</fullName>
    </submittedName>
</protein>
<dbReference type="Proteomes" id="UP000007014">
    <property type="component" value="Chromosome 16"/>
</dbReference>
<dbReference type="GeneID" id="16996113"/>
<dbReference type="OrthoDB" id="252722at2759"/>